<dbReference type="AlphaFoldDB" id="A0A4U1BRM3"/>
<keyword evidence="1" id="KW-0812">Transmembrane</keyword>
<organism evidence="2 3">
    <name type="scientific">Ferrimonas aestuarii</name>
    <dbReference type="NCBI Taxonomy" id="2569539"/>
    <lineage>
        <taxon>Bacteria</taxon>
        <taxon>Pseudomonadati</taxon>
        <taxon>Pseudomonadota</taxon>
        <taxon>Gammaproteobacteria</taxon>
        <taxon>Alteromonadales</taxon>
        <taxon>Ferrimonadaceae</taxon>
        <taxon>Ferrimonas</taxon>
    </lineage>
</organism>
<protein>
    <submittedName>
        <fullName evidence="2">Peptidase</fullName>
    </submittedName>
</protein>
<comment type="caution">
    <text evidence="2">The sequence shown here is derived from an EMBL/GenBank/DDBJ whole genome shotgun (WGS) entry which is preliminary data.</text>
</comment>
<evidence type="ECO:0000313" key="2">
    <source>
        <dbReference type="EMBL" id="TKB58317.1"/>
    </source>
</evidence>
<dbReference type="EMBL" id="SWCJ01000001">
    <property type="protein sequence ID" value="TKB58317.1"/>
    <property type="molecule type" value="Genomic_DNA"/>
</dbReference>
<feature type="transmembrane region" description="Helical" evidence="1">
    <location>
        <begin position="202"/>
        <end position="221"/>
    </location>
</feature>
<keyword evidence="1" id="KW-0472">Membrane</keyword>
<keyword evidence="3" id="KW-1185">Reference proteome</keyword>
<gene>
    <name evidence="2" type="ORF">FCL42_00770</name>
</gene>
<dbReference type="Proteomes" id="UP000305675">
    <property type="component" value="Unassembled WGS sequence"/>
</dbReference>
<dbReference type="RefSeq" id="WP_136861465.1">
    <property type="nucleotide sequence ID" value="NZ_SWCJ01000001.1"/>
</dbReference>
<accession>A0A4U1BRM3</accession>
<dbReference type="OrthoDB" id="9806195at2"/>
<keyword evidence="1" id="KW-1133">Transmembrane helix</keyword>
<proteinExistence type="predicted"/>
<name>A0A4U1BRM3_9GAMM</name>
<feature type="transmembrane region" description="Helical" evidence="1">
    <location>
        <begin position="15"/>
        <end position="35"/>
    </location>
</feature>
<sequence>MKGIPLTAAKFHRRLMQILLLPMAIWFISGAYFVWMDLGFIRGDHYQPHSPDFLRPQQIRLTIVELQRRFPDATGIELTNIAGTPYYRLRGEQPLLVNAITGRAQQQITKSMAMTVAAAHVPEHYQITKVRAITTKAPQELSSRHLPVWQLQFDNLWATHLYVSMATGEVVTRRHELWRAFDLFWRLHIMDYDDGADVDNPLLLITALLALVASLSGFYLAQKRWRRGKL</sequence>
<reference evidence="2 3" key="1">
    <citation type="submission" date="2019-04" db="EMBL/GenBank/DDBJ databases">
        <authorList>
            <person name="Hwang J.C."/>
        </authorList>
    </citation>
    <scope>NUCLEOTIDE SEQUENCE [LARGE SCALE GENOMIC DNA]</scope>
    <source>
        <strain evidence="2 3">IMCC35002</strain>
    </source>
</reference>
<evidence type="ECO:0000256" key="1">
    <source>
        <dbReference type="SAM" id="Phobius"/>
    </source>
</evidence>
<evidence type="ECO:0000313" key="3">
    <source>
        <dbReference type="Proteomes" id="UP000305675"/>
    </source>
</evidence>